<dbReference type="Proteomes" id="UP000662200">
    <property type="component" value="Unassembled WGS sequence"/>
</dbReference>
<evidence type="ECO:0000256" key="1">
    <source>
        <dbReference type="SAM" id="MobiDB-lite"/>
    </source>
</evidence>
<proteinExistence type="predicted"/>
<feature type="region of interest" description="Disordered" evidence="1">
    <location>
        <begin position="1"/>
        <end position="73"/>
    </location>
</feature>
<dbReference type="RefSeq" id="WP_189116036.1">
    <property type="nucleotide sequence ID" value="NZ_BMQC01000031.1"/>
</dbReference>
<sequence length="95" mass="10304">MAWNWSPRRPPSGHGLDATGAGAYRTLVNRRYGARPTSQVSTSAGDPPPAGQHPATAGRPRSRAADVTRRRSPLLEGVAALLRTVVRLARRRRAR</sequence>
<protein>
    <submittedName>
        <fullName evidence="2">Uncharacterized protein</fullName>
    </submittedName>
</protein>
<keyword evidence="3" id="KW-1185">Reference proteome</keyword>
<comment type="caution">
    <text evidence="2">The sequence shown here is derived from an EMBL/GenBank/DDBJ whole genome shotgun (WGS) entry which is preliminary data.</text>
</comment>
<evidence type="ECO:0000313" key="3">
    <source>
        <dbReference type="Proteomes" id="UP000662200"/>
    </source>
</evidence>
<reference evidence="2" key="2">
    <citation type="submission" date="2020-09" db="EMBL/GenBank/DDBJ databases">
        <authorList>
            <person name="Sun Q."/>
            <person name="Ohkuma M."/>
        </authorList>
    </citation>
    <scope>NUCLEOTIDE SEQUENCE</scope>
    <source>
        <strain evidence="2">JCM 3091</strain>
    </source>
</reference>
<accession>A0A8J3FM51</accession>
<organism evidence="2 3">
    <name type="scientific">Pilimelia terevasa</name>
    <dbReference type="NCBI Taxonomy" id="53372"/>
    <lineage>
        <taxon>Bacteria</taxon>
        <taxon>Bacillati</taxon>
        <taxon>Actinomycetota</taxon>
        <taxon>Actinomycetes</taxon>
        <taxon>Micromonosporales</taxon>
        <taxon>Micromonosporaceae</taxon>
        <taxon>Pilimelia</taxon>
    </lineage>
</organism>
<evidence type="ECO:0000313" key="2">
    <source>
        <dbReference type="EMBL" id="GGK44198.1"/>
    </source>
</evidence>
<reference evidence="2" key="1">
    <citation type="journal article" date="2014" name="Int. J. Syst. Evol. Microbiol.">
        <title>Complete genome sequence of Corynebacterium casei LMG S-19264T (=DSM 44701T), isolated from a smear-ripened cheese.</title>
        <authorList>
            <consortium name="US DOE Joint Genome Institute (JGI-PGF)"/>
            <person name="Walter F."/>
            <person name="Albersmeier A."/>
            <person name="Kalinowski J."/>
            <person name="Ruckert C."/>
        </authorList>
    </citation>
    <scope>NUCLEOTIDE SEQUENCE</scope>
    <source>
        <strain evidence="2">JCM 3091</strain>
    </source>
</reference>
<gene>
    <name evidence="2" type="ORF">GCM10010124_41270</name>
</gene>
<dbReference type="AlphaFoldDB" id="A0A8J3FM51"/>
<name>A0A8J3FM51_9ACTN</name>
<dbReference type="EMBL" id="BMQC01000031">
    <property type="protein sequence ID" value="GGK44198.1"/>
    <property type="molecule type" value="Genomic_DNA"/>
</dbReference>